<dbReference type="PANTHER" id="PTHR33112:SF12">
    <property type="entry name" value="HETEROKARYON INCOMPATIBILITY DOMAIN-CONTAINING PROTEIN"/>
    <property type="match status" value="1"/>
</dbReference>
<evidence type="ECO:0000313" key="4">
    <source>
        <dbReference type="Proteomes" id="UP000019373"/>
    </source>
</evidence>
<dbReference type="Pfam" id="PF06985">
    <property type="entry name" value="HET"/>
    <property type="match status" value="1"/>
</dbReference>
<dbReference type="EMBL" id="KE720956">
    <property type="protein sequence ID" value="ERF73370.1"/>
    <property type="molecule type" value="Genomic_DNA"/>
</dbReference>
<feature type="region of interest" description="Disordered" evidence="1">
    <location>
        <begin position="203"/>
        <end position="233"/>
    </location>
</feature>
<gene>
    <name evidence="3" type="ORF">EPUS_07204</name>
</gene>
<protein>
    <recommendedName>
        <fullName evidence="2">Heterokaryon incompatibility domain-containing protein</fullName>
    </recommendedName>
</protein>
<evidence type="ECO:0000313" key="3">
    <source>
        <dbReference type="EMBL" id="ERF73370.1"/>
    </source>
</evidence>
<dbReference type="RefSeq" id="XP_007800969.1">
    <property type="nucleotide sequence ID" value="XM_007802778.1"/>
</dbReference>
<reference evidence="4" key="1">
    <citation type="journal article" date="2014" name="BMC Genomics">
        <title>Genome characteristics reveal the impact of lichenization on lichen-forming fungus Endocarpon pusillum Hedwig (Verrucariales, Ascomycota).</title>
        <authorList>
            <person name="Wang Y.-Y."/>
            <person name="Liu B."/>
            <person name="Zhang X.-Y."/>
            <person name="Zhou Q.-M."/>
            <person name="Zhang T."/>
            <person name="Li H."/>
            <person name="Yu Y.-F."/>
            <person name="Zhang X.-L."/>
            <person name="Hao X.-Y."/>
            <person name="Wang M."/>
            <person name="Wang L."/>
            <person name="Wei J.-C."/>
        </authorList>
    </citation>
    <scope>NUCLEOTIDE SEQUENCE [LARGE SCALE GENOMIC DNA]</scope>
    <source>
        <strain evidence="4">Z07020 / HMAS-L-300199</strain>
    </source>
</reference>
<dbReference type="InterPro" id="IPR010730">
    <property type="entry name" value="HET"/>
</dbReference>
<evidence type="ECO:0000259" key="2">
    <source>
        <dbReference type="Pfam" id="PF06985"/>
    </source>
</evidence>
<dbReference type="Proteomes" id="UP000019373">
    <property type="component" value="Unassembled WGS sequence"/>
</dbReference>
<accession>U1HS61</accession>
<dbReference type="eggNOG" id="ENOG502RYWV">
    <property type="taxonomic scope" value="Eukaryota"/>
</dbReference>
<evidence type="ECO:0000256" key="1">
    <source>
        <dbReference type="SAM" id="MobiDB-lite"/>
    </source>
</evidence>
<dbReference type="PANTHER" id="PTHR33112">
    <property type="entry name" value="DOMAIN PROTEIN, PUTATIVE-RELATED"/>
    <property type="match status" value="1"/>
</dbReference>
<dbReference type="AlphaFoldDB" id="U1HS61"/>
<dbReference type="OrthoDB" id="4179959at2759"/>
<name>U1HS61_ENDPU</name>
<feature type="domain" description="Heterokaryon incompatibility" evidence="2">
    <location>
        <begin position="296"/>
        <end position="443"/>
    </location>
</feature>
<keyword evidence="4" id="KW-1185">Reference proteome</keyword>
<dbReference type="HOGENOM" id="CLU_003953_4_0_1"/>
<sequence length="841" mass="96015">MAPSRKPDALCCVCETINFGRIGYVNGNNITWQDLEIELQHLLRHSQAYPVSCLCCSEVVEAFRQRLHQQDTLPSFPQIVERGGALVRWTIDKIETECTSNIRYEDFDRHLWRYRVDLVSGLYKLPISLFIQRSSNQAIAHRWQSYSVTPAGPHLGRTRPLIPSYRLLRQWTADCTNCHGPGCQKPYVKVYFPCLRSQVGKVRKNGPMSPLPQDGAARAPATAPSMDGTPETRSPLEIGLKRVIDPPLASVRKSLLTQQLNTSLHGSTSLQIPRRPLRYIDVTRRCLVELSEPAPYVTLSYVWGNVELPVLSEHMVEAFSREGALTDGFLPRTIADAIKVTQELGQRYLWVDCLCIMQSHDVEKQDAIRNMHEIYARAFVTIIAANSRDANHGLSGITPGSRNFSPATFWIRGVPLIVSLDPFPAKWWLGDTPWLHRGWTFQEKALSPRCLIFTQQQIYWECRRSLWCEDRIEETSGDPSLYAPTFTYGLSYRDPFGLFTAWNDEDFMAEYCTMVAEYSERSLTYEHDILSAFEGILGMFKVAEGRDFLWGLPRSCLAQSLAWSFRSQPKRREVRTMIVMPDSEPLYCSFPSWSWVGWIGPIDPVVADPWKAELVTFYFVNHNFEMQMLRDEAEDLARPRPLNLVSNTTRLSVTAKLAFADEAQELMRSVHWRPSPWNTHQNSAVYKSDIAEHLLASPDLPSFLFCRTSIAKLPEHMFSFTDGIVIDGDRDEVVVMPVCWNNGVAYRSPQEFDRIPLVEWMALPTQEWKLVVLEDFLPTHSGDSKSDGFKVWSGLIKEPLLANLPKPDALQESTLPATCRVRADHTFETTTDLKDKELSHQ</sequence>
<organism evidence="3 4">
    <name type="scientific">Endocarpon pusillum (strain Z07020 / HMAS-L-300199)</name>
    <name type="common">Lichen-forming fungus</name>
    <dbReference type="NCBI Taxonomy" id="1263415"/>
    <lineage>
        <taxon>Eukaryota</taxon>
        <taxon>Fungi</taxon>
        <taxon>Dikarya</taxon>
        <taxon>Ascomycota</taxon>
        <taxon>Pezizomycotina</taxon>
        <taxon>Eurotiomycetes</taxon>
        <taxon>Chaetothyriomycetidae</taxon>
        <taxon>Verrucariales</taxon>
        <taxon>Verrucariaceae</taxon>
        <taxon>Endocarpon</taxon>
    </lineage>
</organism>
<proteinExistence type="predicted"/>
<dbReference type="GeneID" id="19242089"/>